<evidence type="ECO:0000256" key="13">
    <source>
        <dbReference type="PROSITE-ProRule" id="PRU00175"/>
    </source>
</evidence>
<evidence type="ECO:0000256" key="2">
    <source>
        <dbReference type="ARBA" id="ARBA00004906"/>
    </source>
</evidence>
<sequence length="147" mass="17108">MVSYFEEMNWIPLGDEDYDSTNGYLRLVRYLIRGGDEDFTTGGLILAPPASKDVVKNLPLHKIKTKDEQCTVCLKMFEVNEEVKLMPCKHEFHSDCILPWLSKTNSCPLCRHELPTDDDAYEEIRKQKLRAKQRELDIQVLHNSMFS</sequence>
<protein>
    <recommendedName>
        <fullName evidence="10">E3 ubiquitin-protein ligase RNF181</fullName>
        <ecNumber evidence="3">2.3.2.27</ecNumber>
    </recommendedName>
    <alternativeName>
        <fullName evidence="11">RING finger protein 181</fullName>
    </alternativeName>
</protein>
<dbReference type="InterPro" id="IPR013083">
    <property type="entry name" value="Znf_RING/FYVE/PHD"/>
</dbReference>
<accession>A0A1B6EE45</accession>
<evidence type="ECO:0000256" key="3">
    <source>
        <dbReference type="ARBA" id="ARBA00012483"/>
    </source>
</evidence>
<keyword evidence="4" id="KW-0808">Transferase</keyword>
<evidence type="ECO:0000256" key="9">
    <source>
        <dbReference type="ARBA" id="ARBA00038197"/>
    </source>
</evidence>
<evidence type="ECO:0000256" key="5">
    <source>
        <dbReference type="ARBA" id="ARBA00022723"/>
    </source>
</evidence>
<dbReference type="GO" id="GO:0061630">
    <property type="term" value="F:ubiquitin protein ligase activity"/>
    <property type="evidence" value="ECO:0007669"/>
    <property type="project" value="UniProtKB-EC"/>
</dbReference>
<evidence type="ECO:0000256" key="7">
    <source>
        <dbReference type="ARBA" id="ARBA00022786"/>
    </source>
</evidence>
<dbReference type="Gene3D" id="3.30.40.10">
    <property type="entry name" value="Zinc/RING finger domain, C3HC4 (zinc finger)"/>
    <property type="match status" value="1"/>
</dbReference>
<dbReference type="PROSITE" id="PS50089">
    <property type="entry name" value="ZF_RING_2"/>
    <property type="match status" value="1"/>
</dbReference>
<dbReference type="GO" id="GO:0005737">
    <property type="term" value="C:cytoplasm"/>
    <property type="evidence" value="ECO:0007669"/>
    <property type="project" value="TreeGrafter"/>
</dbReference>
<dbReference type="SUPFAM" id="SSF57850">
    <property type="entry name" value="RING/U-box"/>
    <property type="match status" value="1"/>
</dbReference>
<dbReference type="InterPro" id="IPR001841">
    <property type="entry name" value="Znf_RING"/>
</dbReference>
<proteinExistence type="inferred from homology"/>
<reference evidence="15" key="1">
    <citation type="submission" date="2015-12" db="EMBL/GenBank/DDBJ databases">
        <title>De novo transcriptome assembly of four potential Pierce s Disease insect vectors from Arizona vineyards.</title>
        <authorList>
            <person name="Tassone E.E."/>
        </authorList>
    </citation>
    <scope>NUCLEOTIDE SEQUENCE</scope>
</reference>
<dbReference type="PANTHER" id="PTHR15710:SF160">
    <property type="entry name" value="E3 UBIQUITIN-PROTEIN LIGASE RNF181"/>
    <property type="match status" value="1"/>
</dbReference>
<evidence type="ECO:0000256" key="8">
    <source>
        <dbReference type="ARBA" id="ARBA00022833"/>
    </source>
</evidence>
<evidence type="ECO:0000256" key="11">
    <source>
        <dbReference type="ARBA" id="ARBA00041674"/>
    </source>
</evidence>
<dbReference type="CDD" id="cd16669">
    <property type="entry name" value="RING-H2_RNF181"/>
    <property type="match status" value="1"/>
</dbReference>
<dbReference type="GO" id="GO:0008270">
    <property type="term" value="F:zinc ion binding"/>
    <property type="evidence" value="ECO:0007669"/>
    <property type="project" value="UniProtKB-KW"/>
</dbReference>
<evidence type="ECO:0000256" key="1">
    <source>
        <dbReference type="ARBA" id="ARBA00000900"/>
    </source>
</evidence>
<dbReference type="Pfam" id="PF13639">
    <property type="entry name" value="zf-RING_2"/>
    <property type="match status" value="1"/>
</dbReference>
<dbReference type="EC" id="2.3.2.27" evidence="3"/>
<evidence type="ECO:0000313" key="15">
    <source>
        <dbReference type="EMBL" id="JAS36202.1"/>
    </source>
</evidence>
<feature type="domain" description="RING-type" evidence="14">
    <location>
        <begin position="70"/>
        <end position="111"/>
    </location>
</feature>
<gene>
    <name evidence="15" type="ORF">g.4849</name>
</gene>
<dbReference type="FunFam" id="3.30.40.10:FF:000127">
    <property type="entry name" value="E3 ubiquitin-protein ligase RNF181"/>
    <property type="match status" value="1"/>
</dbReference>
<dbReference type="AlphaFoldDB" id="A0A1B6EE45"/>
<name>A0A1B6EE45_9HEMI</name>
<evidence type="ECO:0000256" key="12">
    <source>
        <dbReference type="ARBA" id="ARBA00045940"/>
    </source>
</evidence>
<keyword evidence="6 13" id="KW-0863">Zinc-finger</keyword>
<comment type="function">
    <text evidence="12">E3 ubiquitin-protein ligase which accepts ubiquitin from an E2 ubiquitin-conjugating enzyme in the form of a thioester and then directly transfers the ubiquitin to targeted substrates. Catalyzes monoubiquitination of 26S proteasome subunit PSMC2/RPT1.</text>
</comment>
<keyword evidence="5" id="KW-0479">Metal-binding</keyword>
<dbReference type="EMBL" id="GEDC01001096">
    <property type="protein sequence ID" value="JAS36202.1"/>
    <property type="molecule type" value="Transcribed_RNA"/>
</dbReference>
<dbReference type="GO" id="GO:0016567">
    <property type="term" value="P:protein ubiquitination"/>
    <property type="evidence" value="ECO:0007669"/>
    <property type="project" value="UniProtKB-ARBA"/>
</dbReference>
<comment type="catalytic activity">
    <reaction evidence="1">
        <text>S-ubiquitinyl-[E2 ubiquitin-conjugating enzyme]-L-cysteine + [acceptor protein]-L-lysine = [E2 ubiquitin-conjugating enzyme]-L-cysteine + N(6)-ubiquitinyl-[acceptor protein]-L-lysine.</text>
        <dbReference type="EC" id="2.3.2.27"/>
    </reaction>
</comment>
<dbReference type="PANTHER" id="PTHR15710">
    <property type="entry name" value="E3 UBIQUITIN-PROTEIN LIGASE PRAJA"/>
    <property type="match status" value="1"/>
</dbReference>
<evidence type="ECO:0000256" key="10">
    <source>
        <dbReference type="ARBA" id="ARBA00039317"/>
    </source>
</evidence>
<dbReference type="SMART" id="SM00184">
    <property type="entry name" value="RING"/>
    <property type="match status" value="1"/>
</dbReference>
<keyword evidence="8" id="KW-0862">Zinc</keyword>
<evidence type="ECO:0000256" key="6">
    <source>
        <dbReference type="ARBA" id="ARBA00022771"/>
    </source>
</evidence>
<evidence type="ECO:0000259" key="14">
    <source>
        <dbReference type="PROSITE" id="PS50089"/>
    </source>
</evidence>
<keyword evidence="7" id="KW-0833">Ubl conjugation pathway</keyword>
<organism evidence="15">
    <name type="scientific">Clastoptera arizonana</name>
    <name type="common">Arizona spittle bug</name>
    <dbReference type="NCBI Taxonomy" id="38151"/>
    <lineage>
        <taxon>Eukaryota</taxon>
        <taxon>Metazoa</taxon>
        <taxon>Ecdysozoa</taxon>
        <taxon>Arthropoda</taxon>
        <taxon>Hexapoda</taxon>
        <taxon>Insecta</taxon>
        <taxon>Pterygota</taxon>
        <taxon>Neoptera</taxon>
        <taxon>Paraneoptera</taxon>
        <taxon>Hemiptera</taxon>
        <taxon>Auchenorrhyncha</taxon>
        <taxon>Cercopoidea</taxon>
        <taxon>Clastopteridae</taxon>
        <taxon>Clastoptera</taxon>
    </lineage>
</organism>
<comment type="similarity">
    <text evidence="9">Belongs to the RNF181 family.</text>
</comment>
<comment type="pathway">
    <text evidence="2">Protein modification; protein ubiquitination.</text>
</comment>
<evidence type="ECO:0000256" key="4">
    <source>
        <dbReference type="ARBA" id="ARBA00022679"/>
    </source>
</evidence>